<keyword evidence="2" id="KW-1185">Reference proteome</keyword>
<dbReference type="EMBL" id="ABAX03000002">
    <property type="protein sequence ID" value="EDR99008.1"/>
    <property type="molecule type" value="Genomic_DNA"/>
</dbReference>
<protein>
    <recommendedName>
        <fullName evidence="3">DUF2000 domain-containing protein</fullName>
    </recommendedName>
</protein>
<sequence>MYTAISYKKFLAVQVTIEPVKKSVHKWRNQMDIANEKCVVVIDGELPAGIAVNTGVILGMTMGKHMPGAIGTDVMDSGGNEHMGIITFPVPVLKGSRKVLKELREKVNQPEFSELIAADFSDLAQSCMIYDEFAEKMSKTPGEQLNYLGVALCGPKKMVNKLTGSLPLLR</sequence>
<evidence type="ECO:0008006" key="3">
    <source>
        <dbReference type="Google" id="ProtNLM"/>
    </source>
</evidence>
<organism evidence="1 2">
    <name type="scientific">Anaerostipes caccae (strain DSM 14662 / CCUG 47493 / JCM 13470 / NCIMB 13811 / L1-92)</name>
    <dbReference type="NCBI Taxonomy" id="411490"/>
    <lineage>
        <taxon>Bacteria</taxon>
        <taxon>Bacillati</taxon>
        <taxon>Bacillota</taxon>
        <taxon>Clostridia</taxon>
        <taxon>Lachnospirales</taxon>
        <taxon>Lachnospiraceae</taxon>
        <taxon>Anaerostipes</taxon>
    </lineage>
</organism>
<dbReference type="Gene3D" id="3.40.1490.10">
    <property type="entry name" value="Bit1"/>
    <property type="match status" value="1"/>
</dbReference>
<dbReference type="InterPro" id="IPR023476">
    <property type="entry name" value="Pep_tRNA_hydro_II_dom_sf"/>
</dbReference>
<dbReference type="eggNOG" id="COG4954">
    <property type="taxonomic scope" value="Bacteria"/>
</dbReference>
<reference evidence="1" key="2">
    <citation type="submission" date="2013-11" db="EMBL/GenBank/DDBJ databases">
        <title>Draft genome sequence of Anaerostipes caccae (DSM 14662).</title>
        <authorList>
            <person name="Sudarsanam P."/>
            <person name="Ley R."/>
            <person name="Guruge J."/>
            <person name="Turnbaugh P.J."/>
            <person name="Mahowald M."/>
            <person name="Liep D."/>
            <person name="Gordon J."/>
        </authorList>
    </citation>
    <scope>NUCLEOTIDE SEQUENCE</scope>
    <source>
        <strain evidence="1">DSM 14662</strain>
    </source>
</reference>
<comment type="caution">
    <text evidence="1">The sequence shown here is derived from an EMBL/GenBank/DDBJ whole genome shotgun (WGS) entry which is preliminary data.</text>
</comment>
<dbReference type="AlphaFoldDB" id="B0M9N6"/>
<dbReference type="PIRSF" id="PIRSF033736">
    <property type="entry name" value="UCP033763"/>
    <property type="match status" value="1"/>
</dbReference>
<dbReference type="InterPro" id="IPR017021">
    <property type="entry name" value="UCP033763"/>
</dbReference>
<dbReference type="Pfam" id="PF09391">
    <property type="entry name" value="DUF2000"/>
    <property type="match status" value="1"/>
</dbReference>
<dbReference type="SUPFAM" id="SSF102462">
    <property type="entry name" value="Peptidyl-tRNA hydrolase II"/>
    <property type="match status" value="1"/>
</dbReference>
<reference evidence="1" key="1">
    <citation type="submission" date="2007-11" db="EMBL/GenBank/DDBJ databases">
        <authorList>
            <person name="Fulton L."/>
            <person name="Clifton S."/>
            <person name="Fulton B."/>
            <person name="Xu J."/>
            <person name="Minx P."/>
            <person name="Pepin K.H."/>
            <person name="Johnson M."/>
            <person name="Thiruvilangam P."/>
            <person name="Bhonagiri V."/>
            <person name="Nash W.E."/>
            <person name="Mardis E.R."/>
            <person name="Wilson R.K."/>
        </authorList>
    </citation>
    <scope>NUCLEOTIDE SEQUENCE [LARGE SCALE GENOMIC DNA]</scope>
    <source>
        <strain evidence="1">DSM 14662</strain>
    </source>
</reference>
<dbReference type="Proteomes" id="UP000004935">
    <property type="component" value="Unassembled WGS sequence"/>
</dbReference>
<name>B0M9N6_ANACD</name>
<accession>B0M9N6</accession>
<proteinExistence type="predicted"/>
<dbReference type="InterPro" id="IPR018988">
    <property type="entry name" value="DUF2000"/>
</dbReference>
<dbReference type="STRING" id="411490.ANACAC_00258"/>
<dbReference type="HOGENOM" id="CLU_121942_2_0_9"/>
<evidence type="ECO:0000313" key="2">
    <source>
        <dbReference type="Proteomes" id="UP000004935"/>
    </source>
</evidence>
<evidence type="ECO:0000313" key="1">
    <source>
        <dbReference type="EMBL" id="EDR99008.1"/>
    </source>
</evidence>
<gene>
    <name evidence="1" type="ORF">ANACAC_00258</name>
</gene>